<dbReference type="PRINTS" id="PR00131">
    <property type="entry name" value="GLHYDRLASE1"/>
</dbReference>
<keyword evidence="5" id="KW-1185">Reference proteome</keyword>
<organism evidence="5 6">
    <name type="scientific">Sesamum indicum</name>
    <name type="common">Oriental sesame</name>
    <name type="synonym">Sesamum orientale</name>
    <dbReference type="NCBI Taxonomy" id="4182"/>
    <lineage>
        <taxon>Eukaryota</taxon>
        <taxon>Viridiplantae</taxon>
        <taxon>Streptophyta</taxon>
        <taxon>Embryophyta</taxon>
        <taxon>Tracheophyta</taxon>
        <taxon>Spermatophyta</taxon>
        <taxon>Magnoliopsida</taxon>
        <taxon>eudicotyledons</taxon>
        <taxon>Gunneridae</taxon>
        <taxon>Pentapetalae</taxon>
        <taxon>asterids</taxon>
        <taxon>lamiids</taxon>
        <taxon>Lamiales</taxon>
        <taxon>Pedaliaceae</taxon>
        <taxon>Sesamum</taxon>
    </lineage>
</organism>
<dbReference type="OrthoDB" id="65569at2759"/>
<sequence length="549" mass="62521">MEKDDSAVAQMGRRQKRKELKNIEFTCIFVSHCLILLLSTVKSSAEAQVDIKRSDFPHGFHFGASTSAYQVEGASLEDGKSLSNWDVFCRIEGSIADGRNGDVADDHYHRYMEDIEIMHSLGLTAYRFSISWSRVLPRGRYGGVNQAAVSFYNSIIDNLLLRGIEPFVTIFHNEYPQELEDRFGGWLSPLMQEEFVHFAETCFSYFADRVKYWMTINEPNLTSEMSYERATYPPARCSPPFGHCASGNSDVEPLIAVHNMLLAHAKAAKLYRERFKSKVNGVISITVLAFMYTPLTEDEADKEAANRALAFNVAWVLDPLVFGDYPPEMKRIHGSELPRFSLEERELLRDSVDYIGINHYGTLYAKDCIHSTCSCNESSCTQGGDRPIRGFVATTGVRDGVTIGEPTGMSRFFVVPRGLEDIVRYIKDRYHNKPMIVTENGYSSPGNEDDIYKHDVKRIHYHQSYLAHLAQAVRNGADVRGYFIWSLLDNFEWSNGYTAKFGIYRVDRQTLNRIPKLSAVWYRDFLRNSSLIDVHLSSTVSGVHRDAEW</sequence>
<dbReference type="GO" id="GO:0008422">
    <property type="term" value="F:beta-glucosidase activity"/>
    <property type="evidence" value="ECO:0007669"/>
    <property type="project" value="TreeGrafter"/>
</dbReference>
<evidence type="ECO:0000313" key="6">
    <source>
        <dbReference type="RefSeq" id="XP_011098338.1"/>
    </source>
</evidence>
<dbReference type="Proteomes" id="UP000504604">
    <property type="component" value="Linkage group LG14"/>
</dbReference>
<accession>A0A6I9UTX9</accession>
<reference evidence="6" key="1">
    <citation type="submission" date="2025-08" db="UniProtKB">
        <authorList>
            <consortium name="RefSeq"/>
        </authorList>
    </citation>
    <scope>IDENTIFICATION</scope>
</reference>
<dbReference type="InterPro" id="IPR001360">
    <property type="entry name" value="Glyco_hydro_1"/>
</dbReference>
<evidence type="ECO:0000256" key="1">
    <source>
        <dbReference type="ARBA" id="ARBA00010838"/>
    </source>
</evidence>
<evidence type="ECO:0000256" key="2">
    <source>
        <dbReference type="ARBA" id="ARBA00022801"/>
    </source>
</evidence>
<protein>
    <submittedName>
        <fullName evidence="6">Beta-glucosidase 18-like</fullName>
    </submittedName>
</protein>
<evidence type="ECO:0000256" key="3">
    <source>
        <dbReference type="ARBA" id="ARBA00023295"/>
    </source>
</evidence>
<keyword evidence="2" id="KW-0378">Hydrolase</keyword>
<dbReference type="Pfam" id="PF00232">
    <property type="entry name" value="Glyco_hydro_1"/>
    <property type="match status" value="1"/>
</dbReference>
<name>A0A6I9UTX9_SESIN</name>
<evidence type="ECO:0000256" key="4">
    <source>
        <dbReference type="RuleBase" id="RU003690"/>
    </source>
</evidence>
<dbReference type="Gene3D" id="3.20.20.80">
    <property type="entry name" value="Glycosidases"/>
    <property type="match status" value="1"/>
</dbReference>
<evidence type="ECO:0000313" key="5">
    <source>
        <dbReference type="Proteomes" id="UP000504604"/>
    </source>
</evidence>
<dbReference type="SUPFAM" id="SSF51445">
    <property type="entry name" value="(Trans)glycosidases"/>
    <property type="match status" value="1"/>
</dbReference>
<keyword evidence="3" id="KW-0326">Glycosidase</keyword>
<dbReference type="GO" id="GO:0005975">
    <property type="term" value="P:carbohydrate metabolic process"/>
    <property type="evidence" value="ECO:0007669"/>
    <property type="project" value="InterPro"/>
</dbReference>
<dbReference type="RefSeq" id="XP_011098338.1">
    <property type="nucleotide sequence ID" value="XM_011100036.2"/>
</dbReference>
<dbReference type="AlphaFoldDB" id="A0A6I9UTX9"/>
<dbReference type="FunFam" id="3.20.20.80:FF:000020">
    <property type="entry name" value="Beta-glucosidase 12"/>
    <property type="match status" value="1"/>
</dbReference>
<dbReference type="PANTHER" id="PTHR10353:SF175">
    <property type="entry name" value="BETA-GLUCOSIDASE 18-LIKE ISOFORM X1"/>
    <property type="match status" value="1"/>
</dbReference>
<dbReference type="KEGG" id="sind:105177022"/>
<comment type="similarity">
    <text evidence="1 4">Belongs to the glycosyl hydrolase 1 family.</text>
</comment>
<dbReference type="PANTHER" id="PTHR10353">
    <property type="entry name" value="GLYCOSYL HYDROLASE"/>
    <property type="match status" value="1"/>
</dbReference>
<dbReference type="InterPro" id="IPR033132">
    <property type="entry name" value="GH_1_N_CS"/>
</dbReference>
<proteinExistence type="inferred from homology"/>
<dbReference type="PROSITE" id="PS00653">
    <property type="entry name" value="GLYCOSYL_HYDROL_F1_2"/>
    <property type="match status" value="1"/>
</dbReference>
<dbReference type="InterPro" id="IPR017853">
    <property type="entry name" value="GH"/>
</dbReference>
<dbReference type="FunCoup" id="A0A6I9UTX9">
    <property type="interactions" value="236"/>
</dbReference>
<dbReference type="GeneID" id="105177022"/>
<gene>
    <name evidence="6" type="primary">LOC105177022</name>
</gene>
<dbReference type="InParanoid" id="A0A6I9UTX9"/>